<evidence type="ECO:0000256" key="5">
    <source>
        <dbReference type="SAM" id="Phobius"/>
    </source>
</evidence>
<evidence type="ECO:0000313" key="8">
    <source>
        <dbReference type="Proteomes" id="UP000030687"/>
    </source>
</evidence>
<feature type="zinc finger region" description="TRAF-type" evidence="4">
    <location>
        <begin position="60"/>
        <end position="93"/>
    </location>
</feature>
<feature type="domain" description="TRAF-type" evidence="6">
    <location>
        <begin position="60"/>
        <end position="93"/>
    </location>
</feature>
<dbReference type="PROSITE" id="PS50145">
    <property type="entry name" value="ZF_TRAF"/>
    <property type="match status" value="1"/>
</dbReference>
<dbReference type="Gramene" id="ESR47010">
    <property type="protein sequence ID" value="ESR47010"/>
    <property type="gene ID" value="CICLE_v10002525mg"/>
</dbReference>
<name>V4T6D7_CITCL</name>
<gene>
    <name evidence="7" type="ORF">CICLE_v10002525mg</name>
</gene>
<dbReference type="Gramene" id="ESR47009">
    <property type="protein sequence ID" value="ESR47009"/>
    <property type="gene ID" value="CICLE_v10002525mg"/>
</dbReference>
<dbReference type="EMBL" id="KI536799">
    <property type="protein sequence ID" value="ESR47009.1"/>
    <property type="molecule type" value="Genomic_DNA"/>
</dbReference>
<keyword evidence="8" id="KW-1185">Reference proteome</keyword>
<accession>V4T6D7</accession>
<dbReference type="AlphaFoldDB" id="V4T6D7"/>
<dbReference type="GO" id="GO:0008270">
    <property type="term" value="F:zinc ion binding"/>
    <property type="evidence" value="ECO:0007669"/>
    <property type="project" value="UniProtKB-KW"/>
</dbReference>
<keyword evidence="5" id="KW-1133">Transmembrane helix</keyword>
<evidence type="ECO:0000256" key="1">
    <source>
        <dbReference type="ARBA" id="ARBA00022723"/>
    </source>
</evidence>
<keyword evidence="2 4" id="KW-0863">Zinc-finger</keyword>
<evidence type="ECO:0000256" key="3">
    <source>
        <dbReference type="ARBA" id="ARBA00022833"/>
    </source>
</evidence>
<sequence length="150" mass="16706">MAMTSDETTKICSHCDRAIPSSNIDLHFAHCSRNLERCKVCGDMVPRKYAEEHFLNTHAPVACSQCSETMEREILAIHKGEKCPQRIVTCDFCEFPLPAVDLAEHQVAIVNNFENGKTIADAISSYLGVMLCCFVIVGSLWESHRTLSSV</sequence>
<evidence type="ECO:0000313" key="7">
    <source>
        <dbReference type="EMBL" id="ESR47010.1"/>
    </source>
</evidence>
<dbReference type="Proteomes" id="UP000030687">
    <property type="component" value="Unassembled WGS sequence"/>
</dbReference>
<dbReference type="Gene3D" id="3.30.40.10">
    <property type="entry name" value="Zinc/RING finger domain, C3HC4 (zinc finger)"/>
    <property type="match status" value="2"/>
</dbReference>
<dbReference type="KEGG" id="cic:CICLE_v10002525mg"/>
<dbReference type="InterPro" id="IPR013083">
    <property type="entry name" value="Znf_RING/FYVE/PHD"/>
</dbReference>
<dbReference type="EMBL" id="KI536799">
    <property type="protein sequence ID" value="ESR47010.1"/>
    <property type="molecule type" value="Genomic_DNA"/>
</dbReference>
<evidence type="ECO:0000259" key="6">
    <source>
        <dbReference type="PROSITE" id="PS50145"/>
    </source>
</evidence>
<keyword evidence="5" id="KW-0812">Transmembrane</keyword>
<evidence type="ECO:0000256" key="2">
    <source>
        <dbReference type="ARBA" id="ARBA00022771"/>
    </source>
</evidence>
<organism evidence="7 8">
    <name type="scientific">Citrus clementina</name>
    <name type="common">Clementine</name>
    <name type="synonym">Citrus deliciosa x Citrus sinensis</name>
    <dbReference type="NCBI Taxonomy" id="85681"/>
    <lineage>
        <taxon>Eukaryota</taxon>
        <taxon>Viridiplantae</taxon>
        <taxon>Streptophyta</taxon>
        <taxon>Embryophyta</taxon>
        <taxon>Tracheophyta</taxon>
        <taxon>Spermatophyta</taxon>
        <taxon>Magnoliopsida</taxon>
        <taxon>eudicotyledons</taxon>
        <taxon>Gunneridae</taxon>
        <taxon>Pentapetalae</taxon>
        <taxon>rosids</taxon>
        <taxon>malvids</taxon>
        <taxon>Sapindales</taxon>
        <taxon>Rutaceae</taxon>
        <taxon>Aurantioideae</taxon>
        <taxon>Citrus</taxon>
    </lineage>
</organism>
<proteinExistence type="predicted"/>
<feature type="transmembrane region" description="Helical" evidence="5">
    <location>
        <begin position="123"/>
        <end position="141"/>
    </location>
</feature>
<protein>
    <recommendedName>
        <fullName evidence="6">TRAF-type domain-containing protein</fullName>
    </recommendedName>
</protein>
<evidence type="ECO:0000256" key="4">
    <source>
        <dbReference type="PROSITE-ProRule" id="PRU00207"/>
    </source>
</evidence>
<keyword evidence="1 4" id="KW-0479">Metal-binding</keyword>
<dbReference type="PANTHER" id="PTHR16295">
    <property type="entry name" value="TRAF-TYPE ZINC FINGER PROTEIN-RELATED"/>
    <property type="match status" value="1"/>
</dbReference>
<keyword evidence="5" id="KW-0472">Membrane</keyword>
<dbReference type="PANTHER" id="PTHR16295:SF10">
    <property type="entry name" value="EXPRESSED PROTEIN"/>
    <property type="match status" value="1"/>
</dbReference>
<dbReference type="InterPro" id="IPR051986">
    <property type="entry name" value="Innate_Immune_Apopt_Reg"/>
</dbReference>
<reference evidence="7 8" key="1">
    <citation type="submission" date="2013-10" db="EMBL/GenBank/DDBJ databases">
        <authorList>
            <consortium name="International Citrus Genome Consortium"/>
            <person name="Jenkins J."/>
            <person name="Schmutz J."/>
            <person name="Prochnik S."/>
            <person name="Rokhsar D."/>
            <person name="Gmitter F."/>
            <person name="Ollitrault P."/>
            <person name="Machado M."/>
            <person name="Talon M."/>
            <person name="Wincker P."/>
            <person name="Jaillon O."/>
            <person name="Morgante M."/>
        </authorList>
    </citation>
    <scope>NUCLEOTIDE SEQUENCE</scope>
    <source>
        <strain evidence="8">cv. Clemenules</strain>
    </source>
</reference>
<keyword evidence="3 4" id="KW-0862">Zinc</keyword>
<dbReference type="GO" id="GO:0005739">
    <property type="term" value="C:mitochondrion"/>
    <property type="evidence" value="ECO:0007669"/>
    <property type="project" value="TreeGrafter"/>
</dbReference>
<dbReference type="InterPro" id="IPR001293">
    <property type="entry name" value="Znf_TRAF"/>
</dbReference>